<sequence length="107" mass="11912">MVSSANAMVSVSAFSIVLFEDIKRRCTCVARPRRAAEDGSVADEQWITVVCNMTSLEGRQNITFADCQSDAVHSVFPSCTRTEGEDERCTEKSDEPLQLLPIRPRPF</sequence>
<dbReference type="Proteomes" id="UP001281761">
    <property type="component" value="Unassembled WGS sequence"/>
</dbReference>
<evidence type="ECO:0000313" key="1">
    <source>
        <dbReference type="EMBL" id="KAK2943326.1"/>
    </source>
</evidence>
<gene>
    <name evidence="1" type="ORF">BLNAU_21751</name>
</gene>
<reference evidence="1 2" key="1">
    <citation type="journal article" date="2022" name="bioRxiv">
        <title>Genomics of Preaxostyla Flagellates Illuminates Evolutionary Transitions and the Path Towards Mitochondrial Loss.</title>
        <authorList>
            <person name="Novak L.V.F."/>
            <person name="Treitli S.C."/>
            <person name="Pyrih J."/>
            <person name="Halakuc P."/>
            <person name="Pipaliya S.V."/>
            <person name="Vacek V."/>
            <person name="Brzon O."/>
            <person name="Soukal P."/>
            <person name="Eme L."/>
            <person name="Dacks J.B."/>
            <person name="Karnkowska A."/>
            <person name="Elias M."/>
            <person name="Hampl V."/>
        </authorList>
    </citation>
    <scope>NUCLEOTIDE SEQUENCE [LARGE SCALE GENOMIC DNA]</scope>
    <source>
        <strain evidence="1">NAU3</strain>
        <tissue evidence="1">Gut</tissue>
    </source>
</reference>
<accession>A0ABQ9WUZ1</accession>
<dbReference type="EMBL" id="JARBJD010000352">
    <property type="protein sequence ID" value="KAK2943326.1"/>
    <property type="molecule type" value="Genomic_DNA"/>
</dbReference>
<evidence type="ECO:0008006" key="3">
    <source>
        <dbReference type="Google" id="ProtNLM"/>
    </source>
</evidence>
<name>A0ABQ9WUZ1_9EUKA</name>
<evidence type="ECO:0000313" key="2">
    <source>
        <dbReference type="Proteomes" id="UP001281761"/>
    </source>
</evidence>
<organism evidence="1 2">
    <name type="scientific">Blattamonas nauphoetae</name>
    <dbReference type="NCBI Taxonomy" id="2049346"/>
    <lineage>
        <taxon>Eukaryota</taxon>
        <taxon>Metamonada</taxon>
        <taxon>Preaxostyla</taxon>
        <taxon>Oxymonadida</taxon>
        <taxon>Blattamonas</taxon>
    </lineage>
</organism>
<protein>
    <recommendedName>
        <fullName evidence="3">Secreted protein</fullName>
    </recommendedName>
</protein>
<comment type="caution">
    <text evidence="1">The sequence shown here is derived from an EMBL/GenBank/DDBJ whole genome shotgun (WGS) entry which is preliminary data.</text>
</comment>
<keyword evidence="2" id="KW-1185">Reference proteome</keyword>
<proteinExistence type="predicted"/>